<evidence type="ECO:0000259" key="9">
    <source>
        <dbReference type="PROSITE" id="PS52019"/>
    </source>
</evidence>
<dbReference type="InterPro" id="IPR018201">
    <property type="entry name" value="Ketoacyl_synth_AS"/>
</dbReference>
<dbReference type="Pfam" id="PF02801">
    <property type="entry name" value="Ketoacyl-synt_C"/>
    <property type="match status" value="1"/>
</dbReference>
<dbReference type="InterPro" id="IPR009081">
    <property type="entry name" value="PP-bd_ACP"/>
</dbReference>
<evidence type="ECO:0000256" key="5">
    <source>
        <dbReference type="ARBA" id="ARBA00023268"/>
    </source>
</evidence>
<gene>
    <name evidence="10" type="ORF">N7456_007943</name>
</gene>
<dbReference type="Gene3D" id="3.40.47.10">
    <property type="match status" value="1"/>
</dbReference>
<feature type="region of interest" description="C-terminal hotdog fold" evidence="6">
    <location>
        <begin position="1074"/>
        <end position="1218"/>
    </location>
</feature>
<dbReference type="GO" id="GO:1901336">
    <property type="term" value="P:lactone biosynthetic process"/>
    <property type="evidence" value="ECO:0007669"/>
    <property type="project" value="UniProtKB-ARBA"/>
</dbReference>
<dbReference type="Pfam" id="PF16197">
    <property type="entry name" value="KAsynt_C_assoc"/>
    <property type="match status" value="1"/>
</dbReference>
<dbReference type="PROSITE" id="PS52004">
    <property type="entry name" value="KS3_2"/>
    <property type="match status" value="1"/>
</dbReference>
<feature type="domain" description="Carrier" evidence="7">
    <location>
        <begin position="2438"/>
        <end position="2517"/>
    </location>
</feature>
<evidence type="ECO:0000313" key="11">
    <source>
        <dbReference type="Proteomes" id="UP001149165"/>
    </source>
</evidence>
<evidence type="ECO:0000256" key="3">
    <source>
        <dbReference type="ARBA" id="ARBA00022603"/>
    </source>
</evidence>
<dbReference type="Gene3D" id="3.90.180.10">
    <property type="entry name" value="Medium-chain alcohol dehydrogenases, catalytic domain"/>
    <property type="match status" value="1"/>
</dbReference>
<dbReference type="InterPro" id="IPR016036">
    <property type="entry name" value="Malonyl_transacylase_ACP-bd"/>
</dbReference>
<dbReference type="InterPro" id="IPR020843">
    <property type="entry name" value="ER"/>
</dbReference>
<dbReference type="InterPro" id="IPR049900">
    <property type="entry name" value="PKS_mFAS_DH"/>
</dbReference>
<feature type="active site" description="Proton donor; for dehydratase activity" evidence="6">
    <location>
        <position position="1135"/>
    </location>
</feature>
<keyword evidence="2" id="KW-0597">Phosphoprotein</keyword>
<dbReference type="SUPFAM" id="SSF52151">
    <property type="entry name" value="FabD/lysophospholipase-like"/>
    <property type="match status" value="1"/>
</dbReference>
<dbReference type="InterPro" id="IPR001227">
    <property type="entry name" value="Ac_transferase_dom_sf"/>
</dbReference>
<dbReference type="SUPFAM" id="SSF55048">
    <property type="entry name" value="Probable ACP-binding domain of malonyl-CoA ACP transacylase"/>
    <property type="match status" value="1"/>
</dbReference>
<dbReference type="GO" id="GO:0006633">
    <property type="term" value="P:fatty acid biosynthetic process"/>
    <property type="evidence" value="ECO:0007669"/>
    <property type="project" value="InterPro"/>
</dbReference>
<dbReference type="InterPro" id="IPR020807">
    <property type="entry name" value="PKS_DH"/>
</dbReference>
<dbReference type="SMART" id="SM00827">
    <property type="entry name" value="PKS_AT"/>
    <property type="match status" value="1"/>
</dbReference>
<dbReference type="Pfam" id="PF00698">
    <property type="entry name" value="Acyl_transf_1"/>
    <property type="match status" value="1"/>
</dbReference>
<keyword evidence="3" id="KW-0489">Methyltransferase</keyword>
<keyword evidence="11" id="KW-1185">Reference proteome</keyword>
<dbReference type="InterPro" id="IPR036291">
    <property type="entry name" value="NAD(P)-bd_dom_sf"/>
</dbReference>
<dbReference type="InterPro" id="IPR013154">
    <property type="entry name" value="ADH-like_N"/>
</dbReference>
<dbReference type="Gene3D" id="3.10.129.110">
    <property type="entry name" value="Polyketide synthase dehydratase"/>
    <property type="match status" value="1"/>
</dbReference>
<proteinExistence type="predicted"/>
<evidence type="ECO:0000259" key="8">
    <source>
        <dbReference type="PROSITE" id="PS52004"/>
    </source>
</evidence>
<dbReference type="GO" id="GO:0044550">
    <property type="term" value="P:secondary metabolite biosynthetic process"/>
    <property type="evidence" value="ECO:0007669"/>
    <property type="project" value="TreeGrafter"/>
</dbReference>
<feature type="domain" description="PKS/mFAS DH" evidence="9">
    <location>
        <begin position="935"/>
        <end position="1218"/>
    </location>
</feature>
<dbReference type="InterPro" id="IPR013968">
    <property type="entry name" value="PKS_KR"/>
</dbReference>
<dbReference type="Proteomes" id="UP001149165">
    <property type="component" value="Unassembled WGS sequence"/>
</dbReference>
<dbReference type="InterPro" id="IPR049551">
    <property type="entry name" value="PKS_DH_C"/>
</dbReference>
<dbReference type="SMART" id="SM00825">
    <property type="entry name" value="PKS_KS"/>
    <property type="match status" value="1"/>
</dbReference>
<dbReference type="InterPro" id="IPR032821">
    <property type="entry name" value="PKS_assoc"/>
</dbReference>
<dbReference type="Gene3D" id="3.40.50.150">
    <property type="entry name" value="Vaccinia Virus protein VP39"/>
    <property type="match status" value="1"/>
</dbReference>
<dbReference type="Pfam" id="PF08240">
    <property type="entry name" value="ADH_N"/>
    <property type="match status" value="1"/>
</dbReference>
<dbReference type="GO" id="GO:0004312">
    <property type="term" value="F:fatty acid synthase activity"/>
    <property type="evidence" value="ECO:0007669"/>
    <property type="project" value="TreeGrafter"/>
</dbReference>
<dbReference type="SMART" id="SM00822">
    <property type="entry name" value="PKS_KR"/>
    <property type="match status" value="1"/>
</dbReference>
<evidence type="ECO:0000259" key="7">
    <source>
        <dbReference type="PROSITE" id="PS50075"/>
    </source>
</evidence>
<dbReference type="SMART" id="SM00826">
    <property type="entry name" value="PKS_DH"/>
    <property type="match status" value="1"/>
</dbReference>
<feature type="active site" description="Proton acceptor; for dehydratase activity" evidence="6">
    <location>
        <position position="967"/>
    </location>
</feature>
<dbReference type="InterPro" id="IPR042104">
    <property type="entry name" value="PKS_dehydratase_sf"/>
</dbReference>
<dbReference type="PROSITE" id="PS50075">
    <property type="entry name" value="CARRIER"/>
    <property type="match status" value="1"/>
</dbReference>
<evidence type="ECO:0000313" key="10">
    <source>
        <dbReference type="EMBL" id="KAJ5097222.1"/>
    </source>
</evidence>
<dbReference type="InterPro" id="IPR050091">
    <property type="entry name" value="PKS_NRPS_Biosynth_Enz"/>
</dbReference>
<dbReference type="InterPro" id="IPR020841">
    <property type="entry name" value="PKS_Beta-ketoAc_synthase_dom"/>
</dbReference>
<dbReference type="InterPro" id="IPR013217">
    <property type="entry name" value="Methyltransf_12"/>
</dbReference>
<keyword evidence="4" id="KW-0808">Transferase</keyword>
<dbReference type="Pfam" id="PF13602">
    <property type="entry name" value="ADH_zinc_N_2"/>
    <property type="match status" value="1"/>
</dbReference>
<dbReference type="InterPro" id="IPR049552">
    <property type="entry name" value="PKS_DH_N"/>
</dbReference>
<dbReference type="InterPro" id="IPR014030">
    <property type="entry name" value="Ketoacyl_synth_N"/>
</dbReference>
<dbReference type="EMBL" id="JAPQKH010000005">
    <property type="protein sequence ID" value="KAJ5097222.1"/>
    <property type="molecule type" value="Genomic_DNA"/>
</dbReference>
<dbReference type="Pfam" id="PF08242">
    <property type="entry name" value="Methyltransf_12"/>
    <property type="match status" value="1"/>
</dbReference>
<dbReference type="Pfam" id="PF00109">
    <property type="entry name" value="ketoacyl-synt"/>
    <property type="match status" value="1"/>
</dbReference>
<dbReference type="PANTHER" id="PTHR43775:SF49">
    <property type="entry name" value="SYNTHASE, PUTATIVE (JCVI)-RELATED"/>
    <property type="match status" value="1"/>
</dbReference>
<dbReference type="SUPFAM" id="SSF47336">
    <property type="entry name" value="ACP-like"/>
    <property type="match status" value="1"/>
</dbReference>
<name>A0A9W9FC39_9EURO</name>
<dbReference type="OrthoDB" id="329835at2759"/>
<dbReference type="SUPFAM" id="SSF53901">
    <property type="entry name" value="Thiolase-like"/>
    <property type="match status" value="1"/>
</dbReference>
<dbReference type="CDD" id="cd00833">
    <property type="entry name" value="PKS"/>
    <property type="match status" value="1"/>
</dbReference>
<sequence length="2524" mass="280917">MSSQVPLRSGGNLLHEIVEEARGKKTFKHNQLCKDHGTGEVSDATPERGHCSPIAIVGMALRLPGGVTSPDEFWKFLIEKKDGLCEVPGNRYKVDSFYNDSRPHSVKTKKGYFLQHDPANFDEEFFSIKPYEAARMDPQQRQLLEVVWECLESAGETNWRGKDIGCFVGVYGEDWLELASKDFQNTDRYHVLGTGQFALSNRVSYEYDFQGPSMTLQTGCSSSLVGLHEACQALHSRECSSAIVAGTNLIFAPTMTTTMSDNMVLSSSGICRTFDEKADGYGRGEAINAVYIKRLSDAVRDGDHVRAIIRATSTNCDGRTPSITTPGSLTQERLIKKTYEKAGIENIAETGFFECHGTGTTIGDTAEASVVAKLFENKGTVIGSVKPNVGHSEGASGITSLIKAVISLENASIPPNIYFDTPSHSIPFKEANLQVPTSVMPWPRDRRERMSVNCFGIGGSNAHAVLESTVEHFGGTPRKNNNLNCSTSRLLVVSAKNSESLQQRIQGITRYVNENSSVLHDLAYTLGKRREHMEFRAFAVVHANKLIDTGAFQTGQAKPMALTFVFTGQGAQWPAMGKDLMESFESFRENIQELDEAMKDLEDPPVWSLKDELVRQGSGTNINNSEYSQPLCTALQIGIVNLLRRMGIEPSSVVGHSSGEIAAAYAAGAITARSAIAIAYYRGILTKTQEGKGAMVAIGMGRTDISPYLEDGVVLACENSPGSVTLSGDATAIGSVTKKVKSDFPDVPCRVLKVKIAYHSRHMLDVGLKYESKISAYIKPQAEMLPLFSTVAPGIITDPRDLDAAYWRRNLESPVLFADAVRGVLEHSEAAQQFLEIGPHSTLAGPLRQIFKSASSKSDSIYIPTMTRYAEDSRSQLLHTLGCIHASGGSINFVGSNGIGQLITNLPSYPWQYKTRHWHESRLATQWRHQRSPHHEILGARVAASSDVEPSWRNLLRLEDVPWLWDHVLQGNFVFPAAGYVTMAGEAIRQLNHDVEDYSVKNLALKSPLLLKDEHTTEIITQLRPVSYNDAKDSEWYAFTIIAYDGTDWTKHCQGQVRSRYDHAPSLRQIKRNLRPVDSVQWYRALDKQGLSYGKRFRGLSNIFVDPVELQADATVTDCSEVSSSRYTLHPTVIDQSLQLLSVSLTNGITRRIDRLAIPASIGHIYVRGQASEMRLGAHLAKNSIGNLLGNSDLMAGNAQMLSLRNAAFFSVQDHVSNRSSIPLTAEVRWCPSIDLMPSNLWLAPPHPPGRIYEASKDFGRLGYLYMLETADRLAGLTPTDTCMARYKVWIDGEVSKLRSGHVRLYPEWSDWIEMSSEDRHCTINDIVSRYEGDGVYSGVADCTREIYRSCLQFARGERVPLDALIEDDKLARYYEVSVYNASWKHTLQLLGHANPGMRVLEIGAGTGGGTKKVLEGLETPEGHLLYSKYVFTDLSPGFTMAAQDKFANHQGLEFKVLDISRDPQDQGFESNSFDLVFASNVSYQQYRAYCHASTNIEVRSYMQHPTWKLHCEMFVAFWLLMESCYYMSFIHILEQRTSLWYFALFRYLIFFQGWLTHNQGVLPGWWIGENDDRRDRPYVSPKRWDYELRNAGFTGSEAYAYDIEPPFQHTFTMISGIRRENLEGKKVHIVSTEQQSSWACQVASVFSERGHVVEWGTLDNSPPSDQDILFLLDLENPFMYQIQEENFLRLQTYMSKVKKRVIWVTHSCQLSCADPGYALIFGFARTLRHEIGMDFAIFETDTFDILAANSLCQVYDRIEMSRESERLDPEYEFSYHKGSVHIGRCYWNSSTEEEVAKVDSINTCVAKLDIGAYALLDTLRWVETSEKELGSDQVEIEMKYIGLNFRDIMIAMGFVGDKGELGFEGSGVVRQIGCDVVDVSIGDHVFLISPGIFQTRAIISAQQCLKVPDGLSLEEAATMPTVYATALYSLIELGSLKRGQSVLIHSACGGVGLASIQICQHIGTEIFATVGSEDKVRHLMSQFGIPRNRIFHSRSSAFLPDIMRETNGRGVDLVLNSLAGELLHASWECVATRGKMIELGKRDFLTNGTLNMLPFAGNRSFQGVDLLKLGEECPQLVMDLVTMSGKWYQEGHIKPIQPVKRFHAKDVLEAFRYMQQGLHMGKILVEMPNDAGELCISRSPYDISFSAHFSYLLVGGLGGLGRAISTWMVENGARYLIYLSRSAGTSKEDQNFIQELKAQGCHVTCVTGDVTKLSDVEGAVAKCIKPLAGILQLSMTLQDRTFENMTYDEWTSALNSKVNGTWNLHHAVEQEQLDFFVVFSSLCGVCGNTGQANYAAANTFLDSFTQYRRKMGLPCSAIALGPVEDVGLVSRDPKILQGIRAGSTRTLNEGEVMRGLQIAISQCKSQDLSYQSASGLVLVGLGTTKHSSDATVRTPWSRDMRYALYRNIESIGDARVQVTSDHLKALIAKVEQNPAVLDEPETEMTIRRELGRLITQHMNNTDDMDDEKTAQIAIDSLMSIEIRGWARRNLGLEISLAEISKAGTVGALATVTIEHLRAKYCEK</sequence>
<accession>A0A9W9FC39</accession>
<dbReference type="PROSITE" id="PS52019">
    <property type="entry name" value="PKS_MFAS_DH"/>
    <property type="match status" value="1"/>
</dbReference>
<reference evidence="10" key="2">
    <citation type="journal article" date="2023" name="IMA Fungus">
        <title>Comparative genomic study of the Penicillium genus elucidates a diverse pangenome and 15 lateral gene transfer events.</title>
        <authorList>
            <person name="Petersen C."/>
            <person name="Sorensen T."/>
            <person name="Nielsen M.R."/>
            <person name="Sondergaard T.E."/>
            <person name="Sorensen J.L."/>
            <person name="Fitzpatrick D.A."/>
            <person name="Frisvad J.C."/>
            <person name="Nielsen K.L."/>
        </authorList>
    </citation>
    <scope>NUCLEOTIDE SEQUENCE</scope>
    <source>
        <strain evidence="10">IBT 30069</strain>
    </source>
</reference>
<evidence type="ECO:0000256" key="4">
    <source>
        <dbReference type="ARBA" id="ARBA00022679"/>
    </source>
</evidence>
<dbReference type="PROSITE" id="PS00606">
    <property type="entry name" value="KS3_1"/>
    <property type="match status" value="1"/>
</dbReference>
<dbReference type="InterPro" id="IPR016039">
    <property type="entry name" value="Thiolase-like"/>
</dbReference>
<dbReference type="CDD" id="cd05274">
    <property type="entry name" value="KR_FAS_SDR_x"/>
    <property type="match status" value="1"/>
</dbReference>
<dbReference type="PANTHER" id="PTHR43775">
    <property type="entry name" value="FATTY ACID SYNTHASE"/>
    <property type="match status" value="1"/>
</dbReference>
<dbReference type="GO" id="GO:0016491">
    <property type="term" value="F:oxidoreductase activity"/>
    <property type="evidence" value="ECO:0007669"/>
    <property type="project" value="InterPro"/>
</dbReference>
<dbReference type="CDD" id="cd05195">
    <property type="entry name" value="enoyl_red"/>
    <property type="match status" value="1"/>
</dbReference>
<dbReference type="Pfam" id="PF08659">
    <property type="entry name" value="KR"/>
    <property type="match status" value="1"/>
</dbReference>
<dbReference type="InterPro" id="IPR014031">
    <property type="entry name" value="Ketoacyl_synth_C"/>
</dbReference>
<dbReference type="SUPFAM" id="SSF53335">
    <property type="entry name" value="S-adenosyl-L-methionine-dependent methyltransferases"/>
    <property type="match status" value="1"/>
</dbReference>
<reference evidence="10" key="1">
    <citation type="submission" date="2022-11" db="EMBL/GenBank/DDBJ databases">
        <authorList>
            <person name="Petersen C."/>
        </authorList>
    </citation>
    <scope>NUCLEOTIDE SEQUENCE</scope>
    <source>
        <strain evidence="10">IBT 30069</strain>
    </source>
</reference>
<evidence type="ECO:0000256" key="6">
    <source>
        <dbReference type="PROSITE-ProRule" id="PRU01363"/>
    </source>
</evidence>
<dbReference type="GO" id="GO:0004315">
    <property type="term" value="F:3-oxoacyl-[acyl-carrier-protein] synthase activity"/>
    <property type="evidence" value="ECO:0007669"/>
    <property type="project" value="InterPro"/>
</dbReference>
<dbReference type="InterPro" id="IPR057326">
    <property type="entry name" value="KR_dom"/>
</dbReference>
<dbReference type="GO" id="GO:0032259">
    <property type="term" value="P:methylation"/>
    <property type="evidence" value="ECO:0007669"/>
    <property type="project" value="UniProtKB-KW"/>
</dbReference>
<protein>
    <submittedName>
        <fullName evidence="10">Fum1p</fullName>
    </submittedName>
</protein>
<evidence type="ECO:0000256" key="2">
    <source>
        <dbReference type="ARBA" id="ARBA00022553"/>
    </source>
</evidence>
<organism evidence="10 11">
    <name type="scientific">Penicillium angulare</name>
    <dbReference type="NCBI Taxonomy" id="116970"/>
    <lineage>
        <taxon>Eukaryota</taxon>
        <taxon>Fungi</taxon>
        <taxon>Dikarya</taxon>
        <taxon>Ascomycota</taxon>
        <taxon>Pezizomycotina</taxon>
        <taxon>Eurotiomycetes</taxon>
        <taxon>Eurotiomycetidae</taxon>
        <taxon>Eurotiales</taxon>
        <taxon>Aspergillaceae</taxon>
        <taxon>Penicillium</taxon>
    </lineage>
</organism>
<dbReference type="InterPro" id="IPR029063">
    <property type="entry name" value="SAM-dependent_MTases_sf"/>
</dbReference>
<dbReference type="InterPro" id="IPR014043">
    <property type="entry name" value="Acyl_transferase_dom"/>
</dbReference>
<comment type="caution">
    <text evidence="10">The sequence shown here is derived from an EMBL/GenBank/DDBJ whole genome shotgun (WGS) entry which is preliminary data.</text>
</comment>
<dbReference type="Pfam" id="PF21089">
    <property type="entry name" value="PKS_DH_N"/>
    <property type="match status" value="1"/>
</dbReference>
<dbReference type="SMART" id="SM00829">
    <property type="entry name" value="PKS_ER"/>
    <property type="match status" value="1"/>
</dbReference>
<dbReference type="SUPFAM" id="SSF50129">
    <property type="entry name" value="GroES-like"/>
    <property type="match status" value="1"/>
</dbReference>
<dbReference type="Gene3D" id="3.40.366.10">
    <property type="entry name" value="Malonyl-Coenzyme A Acyl Carrier Protein, domain 2"/>
    <property type="match status" value="1"/>
</dbReference>
<dbReference type="GO" id="GO:0008168">
    <property type="term" value="F:methyltransferase activity"/>
    <property type="evidence" value="ECO:0007669"/>
    <property type="project" value="UniProtKB-KW"/>
</dbReference>
<dbReference type="Pfam" id="PF14765">
    <property type="entry name" value="PS-DH"/>
    <property type="match status" value="1"/>
</dbReference>
<keyword evidence="5" id="KW-0511">Multifunctional enzyme</keyword>
<feature type="domain" description="Ketosynthase family 3 (KS3)" evidence="8">
    <location>
        <begin position="51"/>
        <end position="468"/>
    </location>
</feature>
<dbReference type="FunFam" id="3.40.50.720:FF:000209">
    <property type="entry name" value="Polyketide synthase Pks12"/>
    <property type="match status" value="1"/>
</dbReference>
<dbReference type="InterPro" id="IPR036736">
    <property type="entry name" value="ACP-like_sf"/>
</dbReference>
<dbReference type="InterPro" id="IPR016035">
    <property type="entry name" value="Acyl_Trfase/lysoPLipase"/>
</dbReference>
<evidence type="ECO:0000256" key="1">
    <source>
        <dbReference type="ARBA" id="ARBA00022450"/>
    </source>
</evidence>
<feature type="region of interest" description="N-terminal hotdog fold" evidence="6">
    <location>
        <begin position="935"/>
        <end position="1064"/>
    </location>
</feature>
<dbReference type="SUPFAM" id="SSF51735">
    <property type="entry name" value="NAD(P)-binding Rossmann-fold domains"/>
    <property type="match status" value="2"/>
</dbReference>
<dbReference type="InterPro" id="IPR011032">
    <property type="entry name" value="GroES-like_sf"/>
</dbReference>
<dbReference type="Gene3D" id="3.40.50.720">
    <property type="entry name" value="NAD(P)-binding Rossmann-like Domain"/>
    <property type="match status" value="2"/>
</dbReference>
<keyword evidence="1" id="KW-0596">Phosphopantetheine</keyword>